<feature type="domain" description="Pyridoxamine 5'-phosphate oxidase N-terminal" evidence="2">
    <location>
        <begin position="7"/>
        <end position="129"/>
    </location>
</feature>
<evidence type="ECO:0000313" key="4">
    <source>
        <dbReference type="Proteomes" id="UP001296706"/>
    </source>
</evidence>
<dbReference type="PANTHER" id="PTHR35176">
    <property type="entry name" value="HEME OXYGENASE HI_0854-RELATED"/>
    <property type="match status" value="1"/>
</dbReference>
<gene>
    <name evidence="3" type="ORF">HF577_23815</name>
</gene>
<dbReference type="InterPro" id="IPR019920">
    <property type="entry name" value="F420-binding_dom_put"/>
</dbReference>
<dbReference type="NCBIfam" id="TIGR03618">
    <property type="entry name" value="Rv1155_F420"/>
    <property type="match status" value="1"/>
</dbReference>
<sequence length="131" mass="14906">MTGSVIPETHLDLLARPLIGHLATVRADGAPQVSPMWFSWDGTYLRFTHTSRRQKYRNVQADPRVAFSIDDPERPPRHLEIRGQVERIDPDPTAEFFGELADRYSMTFDGPPADAPFRVVLVVRPESVSYE</sequence>
<evidence type="ECO:0000256" key="1">
    <source>
        <dbReference type="ARBA" id="ARBA00023002"/>
    </source>
</evidence>
<dbReference type="RefSeq" id="WP_169398157.1">
    <property type="nucleotide sequence ID" value="NZ_BAAAJH010000026.1"/>
</dbReference>
<accession>A0ABX1RIC1</accession>
<dbReference type="Gene3D" id="2.30.110.10">
    <property type="entry name" value="Electron Transport, Fmn-binding Protein, Chain A"/>
    <property type="match status" value="1"/>
</dbReference>
<dbReference type="Proteomes" id="UP001296706">
    <property type="component" value="Unassembled WGS sequence"/>
</dbReference>
<dbReference type="InterPro" id="IPR012349">
    <property type="entry name" value="Split_barrel_FMN-bd"/>
</dbReference>
<proteinExistence type="predicted"/>
<keyword evidence="4" id="KW-1185">Reference proteome</keyword>
<evidence type="ECO:0000313" key="3">
    <source>
        <dbReference type="EMBL" id="NMH80102.1"/>
    </source>
</evidence>
<dbReference type="EMBL" id="JAAXKY010000088">
    <property type="protein sequence ID" value="NMH80102.1"/>
    <property type="molecule type" value="Genomic_DNA"/>
</dbReference>
<reference evidence="3 4" key="1">
    <citation type="submission" date="2020-04" db="EMBL/GenBank/DDBJ databases">
        <authorList>
            <person name="Klaysubun C."/>
            <person name="Duangmal K."/>
            <person name="Lipun K."/>
        </authorList>
    </citation>
    <scope>NUCLEOTIDE SEQUENCE [LARGE SCALE GENOMIC DNA]</scope>
    <source>
        <strain evidence="3 4">JCM 11839</strain>
    </source>
</reference>
<organism evidence="3 4">
    <name type="scientific">Pseudonocardia xinjiangensis</name>
    <dbReference type="NCBI Taxonomy" id="75289"/>
    <lineage>
        <taxon>Bacteria</taxon>
        <taxon>Bacillati</taxon>
        <taxon>Actinomycetota</taxon>
        <taxon>Actinomycetes</taxon>
        <taxon>Pseudonocardiales</taxon>
        <taxon>Pseudonocardiaceae</taxon>
        <taxon>Pseudonocardia</taxon>
    </lineage>
</organism>
<dbReference type="InterPro" id="IPR011576">
    <property type="entry name" value="Pyridox_Oxase_N"/>
</dbReference>
<dbReference type="InterPro" id="IPR052019">
    <property type="entry name" value="F420H2_bilvrd_red/Heme_oxyg"/>
</dbReference>
<protein>
    <submittedName>
        <fullName evidence="3">PPOX class F420-dependent oxidoreductase</fullName>
    </submittedName>
</protein>
<dbReference type="PANTHER" id="PTHR35176:SF6">
    <property type="entry name" value="HEME OXYGENASE HI_0854-RELATED"/>
    <property type="match status" value="1"/>
</dbReference>
<dbReference type="SUPFAM" id="SSF50475">
    <property type="entry name" value="FMN-binding split barrel"/>
    <property type="match status" value="1"/>
</dbReference>
<dbReference type="Pfam" id="PF01243">
    <property type="entry name" value="PNPOx_N"/>
    <property type="match status" value="1"/>
</dbReference>
<name>A0ABX1RIC1_9PSEU</name>
<comment type="caution">
    <text evidence="3">The sequence shown here is derived from an EMBL/GenBank/DDBJ whole genome shotgun (WGS) entry which is preliminary data.</text>
</comment>
<evidence type="ECO:0000259" key="2">
    <source>
        <dbReference type="Pfam" id="PF01243"/>
    </source>
</evidence>
<keyword evidence="1" id="KW-0560">Oxidoreductase</keyword>